<evidence type="ECO:0000313" key="2">
    <source>
        <dbReference type="EMBL" id="PIK55457.1"/>
    </source>
</evidence>
<dbReference type="PANTHER" id="PTHR21229">
    <property type="entry name" value="LUNG SEVEN TRANSMEMBRANE RECEPTOR"/>
    <property type="match status" value="1"/>
</dbReference>
<keyword evidence="1" id="KW-0472">Membrane</keyword>
<dbReference type="InterPro" id="IPR009637">
    <property type="entry name" value="GPR107/GPR108-like"/>
</dbReference>
<dbReference type="Proteomes" id="UP000230750">
    <property type="component" value="Unassembled WGS sequence"/>
</dbReference>
<feature type="transmembrane region" description="Helical" evidence="1">
    <location>
        <begin position="302"/>
        <end position="326"/>
    </location>
</feature>
<evidence type="ECO:0008006" key="4">
    <source>
        <dbReference type="Google" id="ProtNLM"/>
    </source>
</evidence>
<keyword evidence="1" id="KW-0812">Transmembrane</keyword>
<dbReference type="GO" id="GO:0005794">
    <property type="term" value="C:Golgi apparatus"/>
    <property type="evidence" value="ECO:0007669"/>
    <property type="project" value="TreeGrafter"/>
</dbReference>
<feature type="transmembrane region" description="Helical" evidence="1">
    <location>
        <begin position="238"/>
        <end position="255"/>
    </location>
</feature>
<evidence type="ECO:0000313" key="3">
    <source>
        <dbReference type="Proteomes" id="UP000230750"/>
    </source>
</evidence>
<keyword evidence="1" id="KW-1133">Transmembrane helix</keyword>
<feature type="transmembrane region" description="Helical" evidence="1">
    <location>
        <begin position="109"/>
        <end position="130"/>
    </location>
</feature>
<comment type="caution">
    <text evidence="2">The sequence shown here is derived from an EMBL/GenBank/DDBJ whole genome shotgun (WGS) entry which is preliminary data.</text>
</comment>
<evidence type="ECO:0000256" key="1">
    <source>
        <dbReference type="SAM" id="Phobius"/>
    </source>
</evidence>
<gene>
    <name evidence="2" type="ORF">BSL78_07617</name>
</gene>
<dbReference type="OrthoDB" id="10003283at2759"/>
<feature type="transmembrane region" description="Helical" evidence="1">
    <location>
        <begin position="142"/>
        <end position="164"/>
    </location>
</feature>
<sequence>MDLSHKEQICKIFQNSVSPFQRSYEFCGGFEMKCTQRRSGSCLSWEMSATIPKQDEDYYEFFLLQCPTKPKSSQNVTIPNYTAQCHGNLTLLNNYGTTHLGKGEEPLRYMFKTLLCLWVVLLAYWITNWVKYREYSNPLHKLMIVSPLFKFVVLVLSIIFWDMISRTGNEHYGLKTAIMVLMSAEDATLFMTLMLAAEGWCVMRPHIRKVKHALIPVLFLAFLASVICVIWIHSYFMAFAVCSIVFVIYRALKWCSFNLDVLNKQLLAVHQLVIQKEVKFKDLGFEDQLIEKRDIYIKLRMVIAMYTMVFAIITTMSTFLSEYMYVKTLSFEIPEFLVYASVGYIFKLGDFSRFENIEVMVPQENSVIIFLPHPDQKWPKRQKLVLGRPLEDVSVDVIDEKKALLKES</sequence>
<organism evidence="2 3">
    <name type="scientific">Stichopus japonicus</name>
    <name type="common">Sea cucumber</name>
    <dbReference type="NCBI Taxonomy" id="307972"/>
    <lineage>
        <taxon>Eukaryota</taxon>
        <taxon>Metazoa</taxon>
        <taxon>Echinodermata</taxon>
        <taxon>Eleutherozoa</taxon>
        <taxon>Echinozoa</taxon>
        <taxon>Holothuroidea</taxon>
        <taxon>Aspidochirotacea</taxon>
        <taxon>Aspidochirotida</taxon>
        <taxon>Stichopodidae</taxon>
        <taxon>Apostichopus</taxon>
    </lineage>
</organism>
<dbReference type="EMBL" id="MRZV01000214">
    <property type="protein sequence ID" value="PIK55457.1"/>
    <property type="molecule type" value="Genomic_DNA"/>
</dbReference>
<feature type="transmembrane region" description="Helical" evidence="1">
    <location>
        <begin position="213"/>
        <end position="232"/>
    </location>
</feature>
<accession>A0A2G8L5B8</accession>
<feature type="transmembrane region" description="Helical" evidence="1">
    <location>
        <begin position="176"/>
        <end position="201"/>
    </location>
</feature>
<keyword evidence="3" id="KW-1185">Reference proteome</keyword>
<dbReference type="GO" id="GO:0016020">
    <property type="term" value="C:membrane"/>
    <property type="evidence" value="ECO:0007669"/>
    <property type="project" value="InterPro"/>
</dbReference>
<protein>
    <recommendedName>
        <fullName evidence="4">Transmembrane protein</fullName>
    </recommendedName>
</protein>
<dbReference type="AlphaFoldDB" id="A0A2G8L5B8"/>
<proteinExistence type="predicted"/>
<dbReference type="PANTHER" id="PTHR21229:SF84">
    <property type="match status" value="1"/>
</dbReference>
<reference evidence="2 3" key="1">
    <citation type="journal article" date="2017" name="PLoS Biol.">
        <title>The sea cucumber genome provides insights into morphological evolution and visceral regeneration.</title>
        <authorList>
            <person name="Zhang X."/>
            <person name="Sun L."/>
            <person name="Yuan J."/>
            <person name="Sun Y."/>
            <person name="Gao Y."/>
            <person name="Zhang L."/>
            <person name="Li S."/>
            <person name="Dai H."/>
            <person name="Hamel J.F."/>
            <person name="Liu C."/>
            <person name="Yu Y."/>
            <person name="Liu S."/>
            <person name="Lin W."/>
            <person name="Guo K."/>
            <person name="Jin S."/>
            <person name="Xu P."/>
            <person name="Storey K.B."/>
            <person name="Huan P."/>
            <person name="Zhang T."/>
            <person name="Zhou Y."/>
            <person name="Zhang J."/>
            <person name="Lin C."/>
            <person name="Li X."/>
            <person name="Xing L."/>
            <person name="Huo D."/>
            <person name="Sun M."/>
            <person name="Wang L."/>
            <person name="Mercier A."/>
            <person name="Li F."/>
            <person name="Yang H."/>
            <person name="Xiang J."/>
        </authorList>
    </citation>
    <scope>NUCLEOTIDE SEQUENCE [LARGE SCALE GENOMIC DNA]</scope>
    <source>
        <strain evidence="2">Shaxun</strain>
        <tissue evidence="2">Muscle</tissue>
    </source>
</reference>
<name>A0A2G8L5B8_STIJA</name>